<feature type="domain" description="RING-type" evidence="16">
    <location>
        <begin position="494"/>
        <end position="535"/>
    </location>
</feature>
<evidence type="ECO:0000313" key="18">
    <source>
        <dbReference type="Proteomes" id="UP000009168"/>
    </source>
</evidence>
<name>I7MAW4_TETTS</name>
<feature type="transmembrane region" description="Helical" evidence="13">
    <location>
        <begin position="347"/>
        <end position="368"/>
    </location>
</feature>
<evidence type="ECO:0000256" key="5">
    <source>
        <dbReference type="ARBA" id="ARBA00022723"/>
    </source>
</evidence>
<keyword evidence="3" id="KW-0808">Transferase</keyword>
<dbReference type="KEGG" id="tet:TTHERM_00328540"/>
<dbReference type="PROSITE" id="PS50026">
    <property type="entry name" value="EGF_3"/>
    <property type="match status" value="1"/>
</dbReference>
<evidence type="ECO:0000256" key="1">
    <source>
        <dbReference type="ARBA" id="ARBA00004167"/>
    </source>
</evidence>
<feature type="chain" id="PRO_5003712340" evidence="14">
    <location>
        <begin position="25"/>
        <end position="709"/>
    </location>
</feature>
<dbReference type="GO" id="GO:0008270">
    <property type="term" value="F:zinc ion binding"/>
    <property type="evidence" value="ECO:0007669"/>
    <property type="project" value="UniProtKB-KW"/>
</dbReference>
<dbReference type="Proteomes" id="UP000009168">
    <property type="component" value="Unassembled WGS sequence"/>
</dbReference>
<evidence type="ECO:0000313" key="17">
    <source>
        <dbReference type="EMBL" id="EAS06273.2"/>
    </source>
</evidence>
<evidence type="ECO:0000259" key="15">
    <source>
        <dbReference type="PROSITE" id="PS50026"/>
    </source>
</evidence>
<keyword evidence="8" id="KW-0862">Zinc</keyword>
<comment type="caution">
    <text evidence="11">Lacks conserved residue(s) required for the propagation of feature annotation.</text>
</comment>
<feature type="disulfide bond" evidence="11">
    <location>
        <begin position="190"/>
        <end position="199"/>
    </location>
</feature>
<dbReference type="OrthoDB" id="378752at2759"/>
<evidence type="ECO:0000259" key="16">
    <source>
        <dbReference type="PROSITE" id="PS50089"/>
    </source>
</evidence>
<gene>
    <name evidence="17" type="ORF">TTHERM_00328540</name>
</gene>
<dbReference type="GeneID" id="7828624"/>
<evidence type="ECO:0000256" key="2">
    <source>
        <dbReference type="ARBA" id="ARBA00004906"/>
    </source>
</evidence>
<dbReference type="SMART" id="SM00184">
    <property type="entry name" value="RING"/>
    <property type="match status" value="1"/>
</dbReference>
<dbReference type="InterPro" id="IPR000742">
    <property type="entry name" value="EGF"/>
</dbReference>
<dbReference type="Pfam" id="PF13639">
    <property type="entry name" value="zf-RING_2"/>
    <property type="match status" value="1"/>
</dbReference>
<comment type="pathway">
    <text evidence="2">Protein modification; protein ubiquitination.</text>
</comment>
<dbReference type="UniPathway" id="UPA00143"/>
<feature type="signal peptide" evidence="14">
    <location>
        <begin position="1"/>
        <end position="24"/>
    </location>
</feature>
<comment type="subcellular location">
    <subcellularLocation>
        <location evidence="1">Membrane</location>
        <topology evidence="1">Single-pass membrane protein</topology>
    </subcellularLocation>
</comment>
<dbReference type="SUPFAM" id="SSF57850">
    <property type="entry name" value="RING/U-box"/>
    <property type="match status" value="1"/>
</dbReference>
<evidence type="ECO:0000256" key="10">
    <source>
        <dbReference type="ARBA" id="ARBA00023136"/>
    </source>
</evidence>
<evidence type="ECO:0000256" key="6">
    <source>
        <dbReference type="ARBA" id="ARBA00022771"/>
    </source>
</evidence>
<evidence type="ECO:0000256" key="14">
    <source>
        <dbReference type="SAM" id="SignalP"/>
    </source>
</evidence>
<dbReference type="EMBL" id="GG662299">
    <property type="protein sequence ID" value="EAS06273.2"/>
    <property type="molecule type" value="Genomic_DNA"/>
</dbReference>
<dbReference type="PANTHER" id="PTHR45768">
    <property type="entry name" value="E3 UBIQUITIN-PROTEIN LIGASE RNF13-LIKE"/>
    <property type="match status" value="1"/>
</dbReference>
<dbReference type="GO" id="GO:0016020">
    <property type="term" value="C:membrane"/>
    <property type="evidence" value="ECO:0007669"/>
    <property type="project" value="UniProtKB-SubCell"/>
</dbReference>
<keyword evidence="7" id="KW-0833">Ubl conjugation pathway</keyword>
<evidence type="ECO:0000256" key="4">
    <source>
        <dbReference type="ARBA" id="ARBA00022692"/>
    </source>
</evidence>
<feature type="domain" description="EGF-like" evidence="15">
    <location>
        <begin position="167"/>
        <end position="200"/>
    </location>
</feature>
<dbReference type="PROSITE" id="PS00022">
    <property type="entry name" value="EGF_1"/>
    <property type="match status" value="1"/>
</dbReference>
<dbReference type="GO" id="GO:0016740">
    <property type="term" value="F:transferase activity"/>
    <property type="evidence" value="ECO:0007669"/>
    <property type="project" value="UniProtKB-KW"/>
</dbReference>
<evidence type="ECO:0000256" key="7">
    <source>
        <dbReference type="ARBA" id="ARBA00022786"/>
    </source>
</evidence>
<evidence type="ECO:0000256" key="13">
    <source>
        <dbReference type="SAM" id="Phobius"/>
    </source>
</evidence>
<evidence type="ECO:0000256" key="8">
    <source>
        <dbReference type="ARBA" id="ARBA00022833"/>
    </source>
</evidence>
<evidence type="ECO:0000256" key="12">
    <source>
        <dbReference type="PROSITE-ProRule" id="PRU00175"/>
    </source>
</evidence>
<keyword evidence="6 12" id="KW-0863">Zinc-finger</keyword>
<dbReference type="GO" id="GO:0016567">
    <property type="term" value="P:protein ubiquitination"/>
    <property type="evidence" value="ECO:0007669"/>
    <property type="project" value="UniProtKB-UniPathway"/>
</dbReference>
<keyword evidence="11" id="KW-1015">Disulfide bond</keyword>
<evidence type="ECO:0000256" key="3">
    <source>
        <dbReference type="ARBA" id="ARBA00022679"/>
    </source>
</evidence>
<dbReference type="InParanoid" id="I7MAW4"/>
<evidence type="ECO:0000256" key="9">
    <source>
        <dbReference type="ARBA" id="ARBA00022989"/>
    </source>
</evidence>
<keyword evidence="9 13" id="KW-1133">Transmembrane helix</keyword>
<evidence type="ECO:0000256" key="11">
    <source>
        <dbReference type="PROSITE-ProRule" id="PRU00076"/>
    </source>
</evidence>
<keyword evidence="4 13" id="KW-0812">Transmembrane</keyword>
<keyword evidence="5" id="KW-0479">Metal-binding</keyword>
<dbReference type="STRING" id="312017.I7MAW4"/>
<dbReference type="PROSITE" id="PS50089">
    <property type="entry name" value="ZF_RING_2"/>
    <property type="match status" value="1"/>
</dbReference>
<dbReference type="RefSeq" id="XP_001026518.2">
    <property type="nucleotide sequence ID" value="XM_001026518.2"/>
</dbReference>
<dbReference type="AlphaFoldDB" id="I7MAW4"/>
<feature type="disulfide bond" evidence="11">
    <location>
        <begin position="171"/>
        <end position="181"/>
    </location>
</feature>
<organism evidence="17 18">
    <name type="scientific">Tetrahymena thermophila (strain SB210)</name>
    <dbReference type="NCBI Taxonomy" id="312017"/>
    <lineage>
        <taxon>Eukaryota</taxon>
        <taxon>Sar</taxon>
        <taxon>Alveolata</taxon>
        <taxon>Ciliophora</taxon>
        <taxon>Intramacronucleata</taxon>
        <taxon>Oligohymenophorea</taxon>
        <taxon>Hymenostomatida</taxon>
        <taxon>Tetrahymenina</taxon>
        <taxon>Tetrahymenidae</taxon>
        <taxon>Tetrahymena</taxon>
    </lineage>
</organism>
<keyword evidence="18" id="KW-1185">Reference proteome</keyword>
<keyword evidence="14" id="KW-0732">Signal</keyword>
<dbReference type="InterPro" id="IPR001841">
    <property type="entry name" value="Znf_RING"/>
</dbReference>
<sequence>MKALHIYYLLAQILVFKIFIQCQSLSTDILSLDQVYQINQSQTIRNFKIDFKSNNQKQLSYLIISITISSIQYSASQFVACLNFNQSALDQPSYVISGNYSCQYSDNLATQQQLSQHLLILENNDTKIYSTFPFLTVFYQSQPSETTSYSQQLNFPVSYSVVIFYQNYYPCHSECNQHGLCDEQTGICSCYQQFYGSNCSIQPKSLTLDQIQELTLSPSLINYYMINLEIIIDKTQDSQASICITKNNGKAEIYIDFNININQLPLMQENNNKMILKNNYELNIQQICQQYQHQNTSNFSNNNMCLMILGIRQSISNNPSQITIQLCNQQQIIDQQAMPSKFNITQLIIIVIISLVCGLILLLFIYFFTKKYIRRRRAQMQQDSNNNQIQQIQNQAVLNRQFQQDQIQANKLTLYQYFMPLIQFENNNQLPRKQDIVQMNKQQSQEQQEMLQIQNIEFNVASPKGNIEKIELDQQKNENINNQGDTTLSETHTCSICLIELQKQHDLRLTICKHAFHSECLMAWIRKNENCPLCRQSFKIADIIDYIVVQKLNQNLKDQDQNEILKQKQKIQDIISDKKNDLNSFSQQDFINVFYFFLPLQSLKQNQFSLLKDEKNINKMTQILKLDSQQDIFYDATSKQIIKIFSFKYFLIIEITSESQSPVSLLTNQFNNKSFLQKYDKILKDEKSNQDDIKINKQNQSQNQQIQIK</sequence>
<reference evidence="18" key="1">
    <citation type="journal article" date="2006" name="PLoS Biol.">
        <title>Macronuclear genome sequence of the ciliate Tetrahymena thermophila, a model eukaryote.</title>
        <authorList>
            <person name="Eisen J.A."/>
            <person name="Coyne R.S."/>
            <person name="Wu M."/>
            <person name="Wu D."/>
            <person name="Thiagarajan M."/>
            <person name="Wortman J.R."/>
            <person name="Badger J.H."/>
            <person name="Ren Q."/>
            <person name="Amedeo P."/>
            <person name="Jones K.M."/>
            <person name="Tallon L.J."/>
            <person name="Delcher A.L."/>
            <person name="Salzberg S.L."/>
            <person name="Silva J.C."/>
            <person name="Haas B.J."/>
            <person name="Majoros W.H."/>
            <person name="Farzad M."/>
            <person name="Carlton J.M."/>
            <person name="Smith R.K. Jr."/>
            <person name="Garg J."/>
            <person name="Pearlman R.E."/>
            <person name="Karrer K.M."/>
            <person name="Sun L."/>
            <person name="Manning G."/>
            <person name="Elde N.C."/>
            <person name="Turkewitz A.P."/>
            <person name="Asai D.J."/>
            <person name="Wilkes D.E."/>
            <person name="Wang Y."/>
            <person name="Cai H."/>
            <person name="Collins K."/>
            <person name="Stewart B.A."/>
            <person name="Lee S.R."/>
            <person name="Wilamowska K."/>
            <person name="Weinberg Z."/>
            <person name="Ruzzo W.L."/>
            <person name="Wloga D."/>
            <person name="Gaertig J."/>
            <person name="Frankel J."/>
            <person name="Tsao C.-C."/>
            <person name="Gorovsky M.A."/>
            <person name="Keeling P.J."/>
            <person name="Waller R.F."/>
            <person name="Patron N.J."/>
            <person name="Cherry J.M."/>
            <person name="Stover N.A."/>
            <person name="Krieger C.J."/>
            <person name="del Toro C."/>
            <person name="Ryder H.F."/>
            <person name="Williamson S.C."/>
            <person name="Barbeau R.A."/>
            <person name="Hamilton E.P."/>
            <person name="Orias E."/>
        </authorList>
    </citation>
    <scope>NUCLEOTIDE SEQUENCE [LARGE SCALE GENOMIC DNA]</scope>
    <source>
        <strain evidence="18">SB210</strain>
    </source>
</reference>
<dbReference type="Gene3D" id="3.30.40.10">
    <property type="entry name" value="Zinc/RING finger domain, C3HC4 (zinc finger)"/>
    <property type="match status" value="1"/>
</dbReference>
<keyword evidence="10 13" id="KW-0472">Membrane</keyword>
<dbReference type="InterPro" id="IPR013083">
    <property type="entry name" value="Znf_RING/FYVE/PHD"/>
</dbReference>
<accession>I7MAW4</accession>
<protein>
    <submittedName>
        <fullName evidence="17">Anaphase-promoting complex subunit 11 RING-H2 finger protein</fullName>
    </submittedName>
</protein>
<proteinExistence type="predicted"/>
<keyword evidence="11" id="KW-0245">EGF-like domain</keyword>
<dbReference type="eggNOG" id="KOG0800">
    <property type="taxonomic scope" value="Eukaryota"/>
</dbReference>
<dbReference type="PANTHER" id="PTHR45768:SF18">
    <property type="entry name" value="RING-H2 FINGER PROTEIN ATL47-RELATED"/>
    <property type="match status" value="1"/>
</dbReference>